<feature type="transmembrane region" description="Helical" evidence="16">
    <location>
        <begin position="485"/>
        <end position="504"/>
    </location>
</feature>
<dbReference type="PANTHER" id="PTHR24223:SF415">
    <property type="entry name" value="FI20190P1"/>
    <property type="match status" value="1"/>
</dbReference>
<dbReference type="InterPro" id="IPR003439">
    <property type="entry name" value="ABC_transporter-like_ATP-bd"/>
</dbReference>
<dbReference type="SMART" id="SM00382">
    <property type="entry name" value="AAA"/>
    <property type="match status" value="2"/>
</dbReference>
<evidence type="ECO:0000256" key="6">
    <source>
        <dbReference type="ARBA" id="ARBA00022554"/>
    </source>
</evidence>
<name>A0AAE1B9T2_9GAST</name>
<dbReference type="PANTHER" id="PTHR24223">
    <property type="entry name" value="ATP-BINDING CASSETTE SUB-FAMILY C"/>
    <property type="match status" value="1"/>
</dbReference>
<feature type="transmembrane region" description="Helical" evidence="16">
    <location>
        <begin position="338"/>
        <end position="359"/>
    </location>
</feature>
<feature type="domain" description="ABC transmembrane type-1" evidence="18">
    <location>
        <begin position="348"/>
        <end position="628"/>
    </location>
</feature>
<evidence type="ECO:0000256" key="10">
    <source>
        <dbReference type="ARBA" id="ARBA00022840"/>
    </source>
</evidence>
<feature type="transmembrane region" description="Helical" evidence="16">
    <location>
        <begin position="1255"/>
        <end position="1275"/>
    </location>
</feature>
<evidence type="ECO:0000256" key="2">
    <source>
        <dbReference type="ARBA" id="ARBA00004651"/>
    </source>
</evidence>
<keyword evidence="13 16" id="KW-0472">Membrane</keyword>
<feature type="transmembrane region" description="Helical" evidence="16">
    <location>
        <begin position="1231"/>
        <end position="1249"/>
    </location>
</feature>
<comment type="caution">
    <text evidence="19">The sequence shown here is derived from an EMBL/GenBank/DDBJ whole genome shotgun (WGS) entry which is preliminary data.</text>
</comment>
<keyword evidence="6" id="KW-0926">Vacuole</keyword>
<feature type="transmembrane region" description="Helical" evidence="16">
    <location>
        <begin position="981"/>
        <end position="1005"/>
    </location>
</feature>
<dbReference type="GO" id="GO:0005774">
    <property type="term" value="C:vacuolar membrane"/>
    <property type="evidence" value="ECO:0007669"/>
    <property type="project" value="UniProtKB-SubCell"/>
</dbReference>
<protein>
    <recommendedName>
        <fullName evidence="14">ABC-type glutathione-S-conjugate transporter</fullName>
        <ecNumber evidence="14">7.6.2.3</ecNumber>
    </recommendedName>
</protein>
<dbReference type="InterPro" id="IPR011527">
    <property type="entry name" value="ABC1_TM_dom"/>
</dbReference>
<comment type="catalytic activity">
    <reaction evidence="15">
        <text>leukotriene C4(in) + ATP + H2O = leukotriene C4(out) + ADP + phosphate + H(+)</text>
        <dbReference type="Rhea" id="RHEA:38963"/>
        <dbReference type="ChEBI" id="CHEBI:15377"/>
        <dbReference type="ChEBI" id="CHEBI:15378"/>
        <dbReference type="ChEBI" id="CHEBI:30616"/>
        <dbReference type="ChEBI" id="CHEBI:43474"/>
        <dbReference type="ChEBI" id="CHEBI:57973"/>
        <dbReference type="ChEBI" id="CHEBI:456216"/>
    </reaction>
    <physiologicalReaction direction="left-to-right" evidence="15">
        <dbReference type="Rhea" id="RHEA:38964"/>
    </physiologicalReaction>
</comment>
<dbReference type="CDD" id="cd18603">
    <property type="entry name" value="ABC_6TM_MRP1_2_3_6_D2_like"/>
    <property type="match status" value="1"/>
</dbReference>
<comment type="similarity">
    <text evidence="3">Belongs to the ABC transporter superfamily. ABCC family. Conjugate transporter (TC 3.A.1.208) subfamily.</text>
</comment>
<dbReference type="EMBL" id="JAWDGP010000269">
    <property type="protein sequence ID" value="KAK3802039.1"/>
    <property type="molecule type" value="Genomic_DNA"/>
</dbReference>
<keyword evidence="4" id="KW-0813">Transport</keyword>
<evidence type="ECO:0000256" key="13">
    <source>
        <dbReference type="ARBA" id="ARBA00023136"/>
    </source>
</evidence>
<evidence type="ECO:0000256" key="14">
    <source>
        <dbReference type="ARBA" id="ARBA00024220"/>
    </source>
</evidence>
<dbReference type="GO" id="GO:0015431">
    <property type="term" value="F:ABC-type glutathione S-conjugate transporter activity"/>
    <property type="evidence" value="ECO:0007669"/>
    <property type="project" value="UniProtKB-EC"/>
</dbReference>
<comment type="subcellular location">
    <subcellularLocation>
        <location evidence="2">Cell membrane</location>
        <topology evidence="2">Multi-pass membrane protein</topology>
    </subcellularLocation>
    <subcellularLocation>
        <location evidence="1">Vacuole membrane</location>
        <topology evidence="1">Multi-pass membrane protein</topology>
    </subcellularLocation>
</comment>
<dbReference type="Proteomes" id="UP001283361">
    <property type="component" value="Unassembled WGS sequence"/>
</dbReference>
<feature type="transmembrane region" description="Helical" evidence="16">
    <location>
        <begin position="167"/>
        <end position="186"/>
    </location>
</feature>
<dbReference type="PROSITE" id="PS50893">
    <property type="entry name" value="ABC_TRANSPORTER_2"/>
    <property type="match status" value="2"/>
</dbReference>
<evidence type="ECO:0000313" key="20">
    <source>
        <dbReference type="Proteomes" id="UP001283361"/>
    </source>
</evidence>
<organism evidence="19 20">
    <name type="scientific">Elysia crispata</name>
    <name type="common">lettuce slug</name>
    <dbReference type="NCBI Taxonomy" id="231223"/>
    <lineage>
        <taxon>Eukaryota</taxon>
        <taxon>Metazoa</taxon>
        <taxon>Spiralia</taxon>
        <taxon>Lophotrochozoa</taxon>
        <taxon>Mollusca</taxon>
        <taxon>Gastropoda</taxon>
        <taxon>Heterobranchia</taxon>
        <taxon>Euthyneura</taxon>
        <taxon>Panpulmonata</taxon>
        <taxon>Sacoglossa</taxon>
        <taxon>Placobranchoidea</taxon>
        <taxon>Plakobranchidae</taxon>
        <taxon>Elysia</taxon>
    </lineage>
</organism>
<dbReference type="CDD" id="cd18595">
    <property type="entry name" value="ABC_6TM_MRP1_2_3_6_D1_like"/>
    <property type="match status" value="1"/>
</dbReference>
<feature type="transmembrane region" description="Helical" evidence="16">
    <location>
        <begin position="69"/>
        <end position="92"/>
    </location>
</feature>
<evidence type="ECO:0000256" key="8">
    <source>
        <dbReference type="ARBA" id="ARBA00022737"/>
    </source>
</evidence>
<evidence type="ECO:0000256" key="7">
    <source>
        <dbReference type="ARBA" id="ARBA00022692"/>
    </source>
</evidence>
<evidence type="ECO:0000313" key="19">
    <source>
        <dbReference type="EMBL" id="KAK3802039.1"/>
    </source>
</evidence>
<keyword evidence="20" id="KW-1185">Reference proteome</keyword>
<evidence type="ECO:0000256" key="11">
    <source>
        <dbReference type="ARBA" id="ARBA00022967"/>
    </source>
</evidence>
<feature type="transmembrane region" description="Helical" evidence="16">
    <location>
        <begin position="37"/>
        <end position="57"/>
    </location>
</feature>
<evidence type="ECO:0000259" key="17">
    <source>
        <dbReference type="PROSITE" id="PS50893"/>
    </source>
</evidence>
<evidence type="ECO:0000256" key="3">
    <source>
        <dbReference type="ARBA" id="ARBA00009726"/>
    </source>
</evidence>
<feature type="transmembrane region" description="Helical" evidence="16">
    <location>
        <begin position="458"/>
        <end position="479"/>
    </location>
</feature>
<dbReference type="InterPro" id="IPR003593">
    <property type="entry name" value="AAA+_ATPase"/>
</dbReference>
<dbReference type="FunFam" id="1.20.1560.10:FF:000020">
    <property type="entry name" value="ABC metal ion transporter"/>
    <property type="match status" value="1"/>
</dbReference>
<evidence type="ECO:0000256" key="9">
    <source>
        <dbReference type="ARBA" id="ARBA00022741"/>
    </source>
</evidence>
<keyword evidence="12 16" id="KW-1133">Transmembrane helix</keyword>
<dbReference type="GO" id="GO:0000323">
    <property type="term" value="C:lytic vacuole"/>
    <property type="evidence" value="ECO:0007669"/>
    <property type="project" value="UniProtKB-ARBA"/>
</dbReference>
<accession>A0AAE1B9T2</accession>
<dbReference type="Pfam" id="PF24357">
    <property type="entry name" value="TMD0_ABC"/>
    <property type="match status" value="1"/>
</dbReference>
<feature type="transmembrane region" description="Helical" evidence="16">
    <location>
        <begin position="104"/>
        <end position="124"/>
    </location>
</feature>
<dbReference type="GO" id="GO:0016887">
    <property type="term" value="F:ATP hydrolysis activity"/>
    <property type="evidence" value="ECO:0007669"/>
    <property type="project" value="InterPro"/>
</dbReference>
<dbReference type="FunFam" id="3.40.50.300:FF:000074">
    <property type="entry name" value="Multidrug resistance-associated protein 5 isoform 1"/>
    <property type="match status" value="1"/>
</dbReference>
<evidence type="ECO:0000256" key="4">
    <source>
        <dbReference type="ARBA" id="ARBA00022448"/>
    </source>
</evidence>
<reference evidence="19" key="1">
    <citation type="journal article" date="2023" name="G3 (Bethesda)">
        <title>A reference genome for the long-term kleptoplast-retaining sea slug Elysia crispata morphotype clarki.</title>
        <authorList>
            <person name="Eastman K.E."/>
            <person name="Pendleton A.L."/>
            <person name="Shaikh M.A."/>
            <person name="Suttiyut T."/>
            <person name="Ogas R."/>
            <person name="Tomko P."/>
            <person name="Gavelis G."/>
            <person name="Widhalm J.R."/>
            <person name="Wisecaver J.H."/>
        </authorList>
    </citation>
    <scope>NUCLEOTIDE SEQUENCE</scope>
    <source>
        <strain evidence="19">ECLA1</strain>
    </source>
</reference>
<gene>
    <name evidence="19" type="ORF">RRG08_064632</name>
</gene>
<keyword evidence="9" id="KW-0547">Nucleotide-binding</keyword>
<dbReference type="PROSITE" id="PS50929">
    <property type="entry name" value="ABC_TM1F"/>
    <property type="match status" value="2"/>
</dbReference>
<dbReference type="FunFam" id="3.40.50.300:FF:000293">
    <property type="entry name" value="ATP binding cassette subfamily C member 1"/>
    <property type="match status" value="1"/>
</dbReference>
<dbReference type="SUPFAM" id="SSF90123">
    <property type="entry name" value="ABC transporter transmembrane region"/>
    <property type="match status" value="2"/>
</dbReference>
<evidence type="ECO:0000256" key="12">
    <source>
        <dbReference type="ARBA" id="ARBA00022989"/>
    </source>
</evidence>
<evidence type="ECO:0000256" key="5">
    <source>
        <dbReference type="ARBA" id="ARBA00022475"/>
    </source>
</evidence>
<feature type="transmembrane region" description="Helical" evidence="16">
    <location>
        <begin position="379"/>
        <end position="397"/>
    </location>
</feature>
<dbReference type="InterPro" id="IPR036640">
    <property type="entry name" value="ABC1_TM_sf"/>
</dbReference>
<dbReference type="InterPro" id="IPR017871">
    <property type="entry name" value="ABC_transporter-like_CS"/>
</dbReference>
<evidence type="ECO:0000259" key="18">
    <source>
        <dbReference type="PROSITE" id="PS50929"/>
    </source>
</evidence>
<sequence>MNSSSSHQFCGDSQFWNTSEIEDSWYPKLSECFQQTALTYAPCGWLWLTAGFHIAYLKSHTRFISLSLTWVHTARLVLAILLCLMSGIHFIIPFREDSSYPPSYFLSQSLWLITFIFVCVLMVLSRRSGVTSPCIVFLFWFFTLVTRIIPVYSVIFERVYERDDMRFSVEIVTFALIILEFILQLVGDKKVEIIHKTAYKIPCPSMRASYISKLTYTWIYKLVYLGYKKVVVMSDIYDVPGYMQCRHNVPSFMSAWSKELQKKNSLKDIEKSNTYFSIRDASWGVKRHTVKANDSTAEPTEKTRLLPQAGHAANEDGVTVISGKEKGKPSLIRALARVYFLPLFKAQVVGLVADALLYVNPLLLGQLIEFIEDKGTDEFPKWKGYILAIAFFAVVLCNSMMSNYRFYTCTNIGQRVQTVLTAAVYKKSLVMNAEARRNFTVGNIVNLMSVDCPRFRDLTASLYVLVSWPVQMTIAFYLLHDVLGIAFLAGIFTILLLIPTNARITTLLRRAQTRQLVLKDQRIKLVNEILNGVKVLKLYAWEPSFQKKILELRRLEVIELKKGAILASINTLCWIISPVLVTLLSFVAYVLITGESLTPSKAFVAMNLINTMKAPMNTLPGLISQFVQCQVSIKRLQDYLSGEELEDKDNGTSSHDFPITMRNATFTWDRTMTPVLQNITMKIPRGKLTAIVGPVGAGKSSLISAMLREMEQLTGQSSMLGQVAYVPQQAWVQNMTLQNNILFEKPFDESFYKKVIGACALEADIELLPGGEQTEIGEKGINLSGGQKQRISLARAVYQDTDVYLLDDPLSAVDAHVGKHIFQNVMGPQGIIRGKTRVMVTHGVHWLPLVDAIIVMDQGRITEAGTYEELMTHDGPFAQFVRTYLLEHQDEELEDPDVQRMQEEIKHQVDSVTSDEDQISLLRRSKSETHKESHNVVNRRPRRSVSAKAMVRGLPEENGDVKNEDRLIEEEKVEEGQVRTAVFLALLRSFGYLPAALVCFFLILYNGANMASGIWLSDWTSDEYLANETHEGTDKYTSKTYLYLGVYSAISLVQMVGNGIFVMVVYTQMVTASQRLHNAMLNSILHQSMAFFDTTPVGRILNRFSRDVDVLDFSISRQLRLVLQTFFNLVVILVIISYSTPIFLVVVAPVMVIYILFQRFYIPSSRQFRRLESASRSPIFSHFAETINGASSIRAYGVCERFYQDSQSKVDTNQKCSFASNSAARWLKVRLEFLASILVFFACLFAVTSNDISPSLVGLSITYALQVTAALNMLVQNMTMLETNTVSGERIVDYIGLSPEPAWINPHCRPSVDWPEQGRISFVNYSTRYRPQLDLVLRGISFSVKEGQKIGIVGRTGAGKSSLSMALFRVIEAAAGSILIDNVDISTIGLHDLRAGLTILPQDPVLFSGTVRFNLDPFDCHSDAAIWEALDHAHLGTFARELPGQLEYVCEEGGQNLSVGQRQLMCLARSLLRKTRILVLDEATAAVDLETDALLQDTIREAFRDCTVLTVAHRLNTVIDYDKILVLGNGKILEYGSPSELLRDTSGTFYSMAKESGLIQ</sequence>
<dbReference type="SUPFAM" id="SSF52540">
    <property type="entry name" value="P-loop containing nucleoside triphosphate hydrolases"/>
    <property type="match status" value="2"/>
</dbReference>
<keyword evidence="11" id="KW-1278">Translocase</keyword>
<dbReference type="NCBIfam" id="TIGR00957">
    <property type="entry name" value="MRP_assoc_pro"/>
    <property type="match status" value="1"/>
</dbReference>
<feature type="domain" description="ABC transporter" evidence="17">
    <location>
        <begin position="1320"/>
        <end position="1554"/>
    </location>
</feature>
<evidence type="ECO:0000256" key="16">
    <source>
        <dbReference type="SAM" id="Phobius"/>
    </source>
</evidence>
<dbReference type="Pfam" id="PF00005">
    <property type="entry name" value="ABC_tran"/>
    <property type="match status" value="2"/>
</dbReference>
<keyword evidence="7 16" id="KW-0812">Transmembrane</keyword>
<keyword evidence="5" id="KW-1003">Cell membrane</keyword>
<feature type="domain" description="ABC transporter" evidence="17">
    <location>
        <begin position="659"/>
        <end position="883"/>
    </location>
</feature>
<dbReference type="InterPro" id="IPR056227">
    <property type="entry name" value="TMD0_ABC"/>
</dbReference>
<dbReference type="GO" id="GO:0005524">
    <property type="term" value="F:ATP binding"/>
    <property type="evidence" value="ECO:0007669"/>
    <property type="project" value="UniProtKB-KW"/>
</dbReference>
<dbReference type="Gene3D" id="1.20.1560.10">
    <property type="entry name" value="ABC transporter type 1, transmembrane domain"/>
    <property type="match status" value="2"/>
</dbReference>
<dbReference type="InterPro" id="IPR027417">
    <property type="entry name" value="P-loop_NTPase"/>
</dbReference>
<feature type="transmembrane region" description="Helical" evidence="16">
    <location>
        <begin position="1041"/>
        <end position="1067"/>
    </location>
</feature>
<dbReference type="EC" id="7.6.2.3" evidence="14"/>
<evidence type="ECO:0000256" key="15">
    <source>
        <dbReference type="ARBA" id="ARBA00047523"/>
    </source>
</evidence>
<dbReference type="GO" id="GO:0005886">
    <property type="term" value="C:plasma membrane"/>
    <property type="evidence" value="ECO:0007669"/>
    <property type="project" value="UniProtKB-SubCell"/>
</dbReference>
<feature type="transmembrane region" description="Helical" evidence="16">
    <location>
        <begin position="1142"/>
        <end position="1162"/>
    </location>
</feature>
<keyword evidence="10" id="KW-0067">ATP-binding</keyword>
<dbReference type="Pfam" id="PF00664">
    <property type="entry name" value="ABC_membrane"/>
    <property type="match status" value="2"/>
</dbReference>
<evidence type="ECO:0000256" key="1">
    <source>
        <dbReference type="ARBA" id="ARBA00004128"/>
    </source>
</evidence>
<proteinExistence type="inferred from homology"/>
<dbReference type="InterPro" id="IPR005292">
    <property type="entry name" value="MRP"/>
</dbReference>
<feature type="domain" description="ABC transmembrane type-1" evidence="18">
    <location>
        <begin position="996"/>
        <end position="1283"/>
    </location>
</feature>
<dbReference type="PROSITE" id="PS00211">
    <property type="entry name" value="ABC_TRANSPORTER_1"/>
    <property type="match status" value="2"/>
</dbReference>
<keyword evidence="8" id="KW-0677">Repeat</keyword>
<dbReference type="CDD" id="cd03244">
    <property type="entry name" value="ABCC_MRP_domain2"/>
    <property type="match status" value="1"/>
</dbReference>
<dbReference type="CDD" id="cd03250">
    <property type="entry name" value="ABCC_MRP_domain1"/>
    <property type="match status" value="1"/>
</dbReference>
<feature type="transmembrane region" description="Helical" evidence="16">
    <location>
        <begin position="136"/>
        <end position="155"/>
    </location>
</feature>
<feature type="transmembrane region" description="Helical" evidence="16">
    <location>
        <begin position="563"/>
        <end position="592"/>
    </location>
</feature>
<dbReference type="Gene3D" id="3.40.50.300">
    <property type="entry name" value="P-loop containing nucleotide triphosphate hydrolases"/>
    <property type="match status" value="2"/>
</dbReference>
<dbReference type="InterPro" id="IPR050173">
    <property type="entry name" value="ABC_transporter_C-like"/>
</dbReference>
<dbReference type="FunFam" id="1.20.1560.10:FF:000001">
    <property type="entry name" value="ATP-binding cassette subfamily C member 1"/>
    <property type="match status" value="1"/>
</dbReference>